<gene>
    <name evidence="3" type="ORF">ABZ568_00345</name>
</gene>
<feature type="domain" description="N-acetylmuramoyl-L-alanine amidase" evidence="2">
    <location>
        <begin position="24"/>
        <end position="155"/>
    </location>
</feature>
<dbReference type="GO" id="GO:0008745">
    <property type="term" value="F:N-acetylmuramoyl-L-alanine amidase activity"/>
    <property type="evidence" value="ECO:0007669"/>
    <property type="project" value="UniProtKB-EC"/>
</dbReference>
<keyword evidence="4" id="KW-1185">Reference proteome</keyword>
<feature type="compositionally biased region" description="Polar residues" evidence="1">
    <location>
        <begin position="92"/>
        <end position="101"/>
    </location>
</feature>
<evidence type="ECO:0000259" key="2">
    <source>
        <dbReference type="Pfam" id="PF01510"/>
    </source>
</evidence>
<comment type="caution">
    <text evidence="3">The sequence shown here is derived from an EMBL/GenBank/DDBJ whole genome shotgun (WGS) entry which is preliminary data.</text>
</comment>
<dbReference type="InterPro" id="IPR036505">
    <property type="entry name" value="Amidase/PGRP_sf"/>
</dbReference>
<organism evidence="3 4">
    <name type="scientific">Streptomyces olindensis</name>
    <dbReference type="NCBI Taxonomy" id="358823"/>
    <lineage>
        <taxon>Bacteria</taxon>
        <taxon>Bacillati</taxon>
        <taxon>Actinomycetota</taxon>
        <taxon>Actinomycetes</taxon>
        <taxon>Kitasatosporales</taxon>
        <taxon>Streptomycetaceae</taxon>
        <taxon>Streptomyces</taxon>
    </lineage>
</organism>
<name>A0ABV2XLN3_9ACTN</name>
<sequence length="320" mass="34859">MAWCPFVKKLELQPESDRQEAIRPTQFIVHTIVAPWTPQRTYEFWRDSTNLESHFAVGYDGSAAQFIGTETRADANAGANRRSDGTGAVSAETASNTSGSDPWTDEQLDTLVRIGVWLHEHHGIPLRICRSHDDPGFGYHSMFPQWSTDGTACPGAARIRQFREVLFPRIVAAASGQTQEEDVPDYVNLGLAKPFTLAPGKWDSIEFTTEWSDEAGGHVAGGSVFVRGAARFTGSVSLAFEGLPAGQVVQARMSEYLGDELAQDHPIHEVIGTPGGTFAVGPLVKRIGKGRGMRVRLLNQSDVPVTVKSAVLTALVWKES</sequence>
<dbReference type="Pfam" id="PF01510">
    <property type="entry name" value="Amidase_2"/>
    <property type="match status" value="1"/>
</dbReference>
<protein>
    <submittedName>
        <fullName evidence="3">N-acetylmuramoyl-L-alanine amidase</fullName>
        <ecNumber evidence="3">3.5.1.28</ecNumber>
    </submittedName>
</protein>
<dbReference type="EC" id="3.5.1.28" evidence="3"/>
<dbReference type="Gene3D" id="3.40.80.10">
    <property type="entry name" value="Peptidoglycan recognition protein-like"/>
    <property type="match status" value="1"/>
</dbReference>
<reference evidence="3 4" key="1">
    <citation type="submission" date="2024-06" db="EMBL/GenBank/DDBJ databases">
        <title>The Natural Products Discovery Center: Release of the First 8490 Sequenced Strains for Exploring Actinobacteria Biosynthetic Diversity.</title>
        <authorList>
            <person name="Kalkreuter E."/>
            <person name="Kautsar S.A."/>
            <person name="Yang D."/>
            <person name="Bader C.D."/>
            <person name="Teijaro C.N."/>
            <person name="Fluegel L."/>
            <person name="Davis C.M."/>
            <person name="Simpson J.R."/>
            <person name="Lauterbach L."/>
            <person name="Steele A.D."/>
            <person name="Gui C."/>
            <person name="Meng S."/>
            <person name="Li G."/>
            <person name="Viehrig K."/>
            <person name="Ye F."/>
            <person name="Su P."/>
            <person name="Kiefer A.F."/>
            <person name="Nichols A."/>
            <person name="Cepeda A.J."/>
            <person name="Yan W."/>
            <person name="Fan B."/>
            <person name="Jiang Y."/>
            <person name="Adhikari A."/>
            <person name="Zheng C.-J."/>
            <person name="Schuster L."/>
            <person name="Cowan T.M."/>
            <person name="Smanski M.J."/>
            <person name="Chevrette M.G."/>
            <person name="De Carvalho L.P.S."/>
            <person name="Shen B."/>
        </authorList>
    </citation>
    <scope>NUCLEOTIDE SEQUENCE [LARGE SCALE GENOMIC DNA]</scope>
    <source>
        <strain evidence="3 4">NPDC019583</strain>
    </source>
</reference>
<evidence type="ECO:0000256" key="1">
    <source>
        <dbReference type="SAM" id="MobiDB-lite"/>
    </source>
</evidence>
<dbReference type="EMBL" id="JBEYBN010000001">
    <property type="protein sequence ID" value="MEU2264909.1"/>
    <property type="molecule type" value="Genomic_DNA"/>
</dbReference>
<dbReference type="SUPFAM" id="SSF55846">
    <property type="entry name" value="N-acetylmuramoyl-L-alanine amidase-like"/>
    <property type="match status" value="1"/>
</dbReference>
<dbReference type="RefSeq" id="WP_359784214.1">
    <property type="nucleotide sequence ID" value="NZ_JBEYBN010000001.1"/>
</dbReference>
<proteinExistence type="predicted"/>
<evidence type="ECO:0000313" key="4">
    <source>
        <dbReference type="Proteomes" id="UP001550603"/>
    </source>
</evidence>
<dbReference type="InterPro" id="IPR002502">
    <property type="entry name" value="Amidase_domain"/>
</dbReference>
<evidence type="ECO:0000313" key="3">
    <source>
        <dbReference type="EMBL" id="MEU2264909.1"/>
    </source>
</evidence>
<accession>A0ABV2XLN3</accession>
<keyword evidence="3" id="KW-0378">Hydrolase</keyword>
<feature type="region of interest" description="Disordered" evidence="1">
    <location>
        <begin position="75"/>
        <end position="104"/>
    </location>
</feature>
<dbReference type="Proteomes" id="UP001550603">
    <property type="component" value="Unassembled WGS sequence"/>
</dbReference>